<keyword evidence="2" id="KW-1185">Reference proteome</keyword>
<reference evidence="1 2" key="1">
    <citation type="journal article" date="2014" name="Genome Announc.">
        <title>Draft genome sequences of the altered schaedler flora, a defined bacterial community from gnotobiotic mice.</title>
        <authorList>
            <person name="Wannemuehler M.J."/>
            <person name="Overstreet A.M."/>
            <person name="Ward D.V."/>
            <person name="Phillips G.J."/>
        </authorList>
    </citation>
    <scope>NUCLEOTIDE SEQUENCE [LARGE SCALE GENOMIC DNA]</scope>
    <source>
        <strain evidence="1 2">ASF492</strain>
    </source>
</reference>
<name>N1ZZV3_9FIRM</name>
<dbReference type="Proteomes" id="UP000012589">
    <property type="component" value="Unassembled WGS sequence"/>
</dbReference>
<gene>
    <name evidence="1" type="ORF">C823_04560</name>
</gene>
<dbReference type="EMBL" id="AQFT01000133">
    <property type="protein sequence ID" value="EMZ21416.1"/>
    <property type="molecule type" value="Genomic_DNA"/>
</dbReference>
<protein>
    <recommendedName>
        <fullName evidence="3">DUF5659 domain-containing protein</fullName>
    </recommendedName>
</protein>
<dbReference type="STRING" id="1235802.C823_04560"/>
<evidence type="ECO:0000313" key="2">
    <source>
        <dbReference type="Proteomes" id="UP000012589"/>
    </source>
</evidence>
<sequence length="62" mass="7162">MGEVLILDQVKADTLLSLGFKYTKRNIDNKEVFVFIQTNELMKELNSKFEQGSFLLNSNVCF</sequence>
<evidence type="ECO:0008006" key="3">
    <source>
        <dbReference type="Google" id="ProtNLM"/>
    </source>
</evidence>
<evidence type="ECO:0000313" key="1">
    <source>
        <dbReference type="EMBL" id="EMZ21416.1"/>
    </source>
</evidence>
<proteinExistence type="predicted"/>
<accession>N1ZZV3</accession>
<organism evidence="1 2">
    <name type="scientific">Eubacterium plexicaudatum ASF492</name>
    <dbReference type="NCBI Taxonomy" id="1235802"/>
    <lineage>
        <taxon>Bacteria</taxon>
        <taxon>Bacillati</taxon>
        <taxon>Bacillota</taxon>
        <taxon>Clostridia</taxon>
        <taxon>Eubacteriales</taxon>
        <taxon>Eubacteriaceae</taxon>
        <taxon>Eubacterium</taxon>
    </lineage>
</organism>
<dbReference type="AlphaFoldDB" id="N1ZZV3"/>
<comment type="caution">
    <text evidence="1">The sequence shown here is derived from an EMBL/GenBank/DDBJ whole genome shotgun (WGS) entry which is preliminary data.</text>
</comment>
<dbReference type="OrthoDB" id="9800267at2"/>
<dbReference type="PATRIC" id="fig|1235802.3.peg.4846"/>
<dbReference type="HOGENOM" id="CLU_2897469_0_0_9"/>